<keyword evidence="12" id="KW-0732">Signal</keyword>
<keyword evidence="9 10" id="KW-0479">Metal-binding</keyword>
<evidence type="ECO:0000313" key="14">
    <source>
        <dbReference type="RefSeq" id="XP_003740735.2"/>
    </source>
</evidence>
<keyword evidence="6 9" id="KW-0408">Iron</keyword>
<evidence type="ECO:0000256" key="4">
    <source>
        <dbReference type="ARBA" id="ARBA00022617"/>
    </source>
</evidence>
<keyword evidence="5" id="KW-0256">Endoplasmic reticulum</keyword>
<name>A0AAJ6VWJ5_9ACAR</name>
<gene>
    <name evidence="14" type="primary">LOC100897877</name>
</gene>
<keyword evidence="4 9" id="KW-0349">Heme</keyword>
<dbReference type="InterPro" id="IPR001128">
    <property type="entry name" value="Cyt_P450"/>
</dbReference>
<keyword evidence="13" id="KW-1185">Reference proteome</keyword>
<feature type="binding site" description="axial binding residue" evidence="9">
    <location>
        <position position="524"/>
    </location>
    <ligand>
        <name>heme</name>
        <dbReference type="ChEBI" id="CHEBI:30413"/>
    </ligand>
    <ligandPart>
        <name>Fe</name>
        <dbReference type="ChEBI" id="CHEBI:18248"/>
    </ligandPart>
</feature>
<dbReference type="Pfam" id="PF00067">
    <property type="entry name" value="p450"/>
    <property type="match status" value="1"/>
</dbReference>
<evidence type="ECO:0000256" key="3">
    <source>
        <dbReference type="ARBA" id="ARBA00010617"/>
    </source>
</evidence>
<evidence type="ECO:0000256" key="8">
    <source>
        <dbReference type="ARBA" id="ARBA00023136"/>
    </source>
</evidence>
<dbReference type="GO" id="GO:0005506">
    <property type="term" value="F:iron ion binding"/>
    <property type="evidence" value="ECO:0007669"/>
    <property type="project" value="InterPro"/>
</dbReference>
<dbReference type="PROSITE" id="PS00086">
    <property type="entry name" value="CYTOCHROME_P450"/>
    <property type="match status" value="1"/>
</dbReference>
<dbReference type="GO" id="GO:0016705">
    <property type="term" value="F:oxidoreductase activity, acting on paired donors, with incorporation or reduction of molecular oxygen"/>
    <property type="evidence" value="ECO:0007669"/>
    <property type="project" value="InterPro"/>
</dbReference>
<dbReference type="InterPro" id="IPR050196">
    <property type="entry name" value="Cytochrome_P450_Monoox"/>
</dbReference>
<dbReference type="Proteomes" id="UP000694867">
    <property type="component" value="Unplaced"/>
</dbReference>
<feature type="chain" id="PRO_5042531837" evidence="12">
    <location>
        <begin position="30"/>
        <end position="581"/>
    </location>
</feature>
<comment type="cofactor">
    <cofactor evidence="1 9">
        <name>heme</name>
        <dbReference type="ChEBI" id="CHEBI:30413"/>
    </cofactor>
</comment>
<dbReference type="PANTHER" id="PTHR24291">
    <property type="entry name" value="CYTOCHROME P450 FAMILY 4"/>
    <property type="match status" value="1"/>
</dbReference>
<dbReference type="PANTHER" id="PTHR24291:SF189">
    <property type="entry name" value="CYTOCHROME P450 4C3-RELATED"/>
    <property type="match status" value="1"/>
</dbReference>
<keyword evidence="11" id="KW-0812">Transmembrane</keyword>
<keyword evidence="10" id="KW-0560">Oxidoreductase</keyword>
<evidence type="ECO:0000313" key="13">
    <source>
        <dbReference type="Proteomes" id="UP000694867"/>
    </source>
</evidence>
<dbReference type="GeneID" id="100897877"/>
<dbReference type="RefSeq" id="XP_003740735.2">
    <property type="nucleotide sequence ID" value="XM_003740687.2"/>
</dbReference>
<dbReference type="InterPro" id="IPR002401">
    <property type="entry name" value="Cyt_P450_E_grp-I"/>
</dbReference>
<reference evidence="14" key="1">
    <citation type="submission" date="2025-08" db="UniProtKB">
        <authorList>
            <consortium name="RefSeq"/>
        </authorList>
    </citation>
    <scope>IDENTIFICATION</scope>
</reference>
<dbReference type="PRINTS" id="PR00385">
    <property type="entry name" value="P450"/>
</dbReference>
<accession>A0AAJ6VWJ5</accession>
<dbReference type="SUPFAM" id="SSF48264">
    <property type="entry name" value="Cytochrome P450"/>
    <property type="match status" value="1"/>
</dbReference>
<evidence type="ECO:0000256" key="9">
    <source>
        <dbReference type="PIRSR" id="PIRSR602401-1"/>
    </source>
</evidence>
<evidence type="ECO:0000256" key="6">
    <source>
        <dbReference type="ARBA" id="ARBA00023004"/>
    </source>
</evidence>
<dbReference type="GO" id="GO:0020037">
    <property type="term" value="F:heme binding"/>
    <property type="evidence" value="ECO:0007669"/>
    <property type="project" value="InterPro"/>
</dbReference>
<protein>
    <submittedName>
        <fullName evidence="14">Cytochrome P450 4C1</fullName>
    </submittedName>
</protein>
<feature type="signal peptide" evidence="12">
    <location>
        <begin position="1"/>
        <end position="29"/>
    </location>
</feature>
<comment type="similarity">
    <text evidence="3 10">Belongs to the cytochrome P450 family.</text>
</comment>
<dbReference type="InterPro" id="IPR017972">
    <property type="entry name" value="Cyt_P450_CS"/>
</dbReference>
<dbReference type="Gene3D" id="1.10.630.10">
    <property type="entry name" value="Cytochrome P450"/>
    <property type="match status" value="1"/>
</dbReference>
<evidence type="ECO:0000256" key="12">
    <source>
        <dbReference type="SAM" id="SignalP"/>
    </source>
</evidence>
<organism evidence="13 14">
    <name type="scientific">Galendromus occidentalis</name>
    <name type="common">western predatory mite</name>
    <dbReference type="NCBI Taxonomy" id="34638"/>
    <lineage>
        <taxon>Eukaryota</taxon>
        <taxon>Metazoa</taxon>
        <taxon>Ecdysozoa</taxon>
        <taxon>Arthropoda</taxon>
        <taxon>Chelicerata</taxon>
        <taxon>Arachnida</taxon>
        <taxon>Acari</taxon>
        <taxon>Parasitiformes</taxon>
        <taxon>Mesostigmata</taxon>
        <taxon>Gamasina</taxon>
        <taxon>Phytoseioidea</taxon>
        <taxon>Phytoseiidae</taxon>
        <taxon>Typhlodrominae</taxon>
        <taxon>Galendromus</taxon>
    </lineage>
</organism>
<evidence type="ECO:0000256" key="5">
    <source>
        <dbReference type="ARBA" id="ARBA00022824"/>
    </source>
</evidence>
<dbReference type="InterPro" id="IPR036396">
    <property type="entry name" value="Cyt_P450_sf"/>
</dbReference>
<dbReference type="KEGG" id="goe:100897877"/>
<evidence type="ECO:0000256" key="11">
    <source>
        <dbReference type="SAM" id="Phobius"/>
    </source>
</evidence>
<dbReference type="AlphaFoldDB" id="A0AAJ6VWJ5"/>
<dbReference type="PRINTS" id="PR00463">
    <property type="entry name" value="EP450I"/>
</dbReference>
<comment type="subcellular location">
    <subcellularLocation>
        <location evidence="2">Endoplasmic reticulum membrane</location>
    </subcellularLocation>
</comment>
<dbReference type="GO" id="GO:0005789">
    <property type="term" value="C:endoplasmic reticulum membrane"/>
    <property type="evidence" value="ECO:0007669"/>
    <property type="project" value="UniProtKB-SubCell"/>
</dbReference>
<keyword evidence="7 10" id="KW-0503">Monooxygenase</keyword>
<keyword evidence="11" id="KW-1133">Transmembrane helix</keyword>
<feature type="transmembrane region" description="Helical" evidence="11">
    <location>
        <begin position="53"/>
        <end position="80"/>
    </location>
</feature>
<evidence type="ECO:0000256" key="2">
    <source>
        <dbReference type="ARBA" id="ARBA00004586"/>
    </source>
</evidence>
<evidence type="ECO:0000256" key="10">
    <source>
        <dbReference type="RuleBase" id="RU000461"/>
    </source>
</evidence>
<evidence type="ECO:0000256" key="7">
    <source>
        <dbReference type="ARBA" id="ARBA00023033"/>
    </source>
</evidence>
<dbReference type="GO" id="GO:0004497">
    <property type="term" value="F:monooxygenase activity"/>
    <property type="evidence" value="ECO:0007669"/>
    <property type="project" value="UniProtKB-KW"/>
</dbReference>
<sequence length="581" mass="67399">MVSLLGTSGPFCWCLVLVLCLNQQQEAAAAAKSDLNLKVVDGENDRWLTSTRTFWWILTVFSLLYLVYYVTKAIWAFVCWKRKANLIGKIPGPASFLVLGNLNVLFELRKYEKIISTHTLLLQTMCGLAEIYDSARIFRFWLGARPVVAFFKPETVEVLLNSNKHIDKSFDYTLLHPWLGTGLLTSCGRKWRPRRKMLTPAFHFRILEDFVPIFNEQAQIFASLLEKHVNRNPVDIVPFITNCTLDIICETAMGVKIGAQSNSESHYVRALYEVGKTFIYRVVRPWLWIPLVFLMTTKGRRFEDNLRDLHNFTRKVIQERKEEIQSETWLEGKEGLKETADIPDASHIGAKKRKAFLDLLLTEHLQKNSLSLEDIREEVDTFMFEGHDTTAMGIAWSLYLIALHQDVQDKIHDELDFIFGEDRERDLTTDDLKNMKYLECAIKEAQRLFPSVPFIGRELKEDVVVNGFTVPRGTTCFVFTYMLHRDKRTFPNPEAFIPERFLPENSIGRHPFSYVPFSAGPRNCIGQKFALMEEKLVCATILRRYQLQATHHRDHIRLKPELVIRPEEGLRVRFIDRSTSK</sequence>
<evidence type="ECO:0000256" key="1">
    <source>
        <dbReference type="ARBA" id="ARBA00001971"/>
    </source>
</evidence>
<proteinExistence type="inferred from homology"/>
<keyword evidence="8 11" id="KW-0472">Membrane</keyword>